<feature type="transmembrane region" description="Helical" evidence="7">
    <location>
        <begin position="324"/>
        <end position="342"/>
    </location>
</feature>
<comment type="caution">
    <text evidence="10">The sequence shown here is derived from an EMBL/GenBank/DDBJ whole genome shotgun (WGS) entry which is preliminary data.</text>
</comment>
<feature type="domain" description="CBS" evidence="9">
    <location>
        <begin position="501"/>
        <end position="558"/>
    </location>
</feature>
<accession>K0YKU1</accession>
<dbReference type="PROSITE" id="PS51371">
    <property type="entry name" value="CBS"/>
    <property type="match status" value="2"/>
</dbReference>
<dbReference type="SMART" id="SM00116">
    <property type="entry name" value="CBS"/>
    <property type="match status" value="2"/>
</dbReference>
<evidence type="ECO:0000313" key="11">
    <source>
        <dbReference type="Proteomes" id="UP000006069"/>
    </source>
</evidence>
<dbReference type="InterPro" id="IPR046342">
    <property type="entry name" value="CBS_dom_sf"/>
</dbReference>
<name>K0YKU1_9ACTN</name>
<protein>
    <submittedName>
        <fullName evidence="10">Drug:H+ antiporter-2 (14 Spanner) (DHA2) family drug resistance MFS transporter</fullName>
    </submittedName>
</protein>
<evidence type="ECO:0000256" key="5">
    <source>
        <dbReference type="ARBA" id="ARBA00023136"/>
    </source>
</evidence>
<dbReference type="HOGENOM" id="CLU_000960_28_0_11"/>
<dbReference type="InterPro" id="IPR020846">
    <property type="entry name" value="MFS_dom"/>
</dbReference>
<proteinExistence type="predicted"/>
<dbReference type="eggNOG" id="COG2814">
    <property type="taxonomic scope" value="Bacteria"/>
</dbReference>
<dbReference type="Proteomes" id="UP000006069">
    <property type="component" value="Unassembled WGS sequence"/>
</dbReference>
<feature type="transmembrane region" description="Helical" evidence="7">
    <location>
        <begin position="136"/>
        <end position="159"/>
    </location>
</feature>
<evidence type="ECO:0000313" key="10">
    <source>
        <dbReference type="EMBL" id="EJZ84247.1"/>
    </source>
</evidence>
<keyword evidence="11" id="KW-1185">Reference proteome</keyword>
<feature type="transmembrane region" description="Helical" evidence="7">
    <location>
        <begin position="165"/>
        <end position="183"/>
    </location>
</feature>
<feature type="transmembrane region" description="Helical" evidence="7">
    <location>
        <begin position="100"/>
        <end position="124"/>
    </location>
</feature>
<feature type="domain" description="Major facilitator superfamily (MFS) profile" evidence="8">
    <location>
        <begin position="9"/>
        <end position="456"/>
    </location>
</feature>
<dbReference type="Pfam" id="PF07690">
    <property type="entry name" value="MFS_1"/>
    <property type="match status" value="1"/>
</dbReference>
<dbReference type="InterPro" id="IPR036259">
    <property type="entry name" value="MFS_trans_sf"/>
</dbReference>
<dbReference type="InterPro" id="IPR000644">
    <property type="entry name" value="CBS_dom"/>
</dbReference>
<evidence type="ECO:0000256" key="7">
    <source>
        <dbReference type="SAM" id="Phobius"/>
    </source>
</evidence>
<evidence type="ECO:0000256" key="2">
    <source>
        <dbReference type="ARBA" id="ARBA00022448"/>
    </source>
</evidence>
<evidence type="ECO:0000259" key="8">
    <source>
        <dbReference type="PROSITE" id="PS50850"/>
    </source>
</evidence>
<feature type="transmembrane region" description="Helical" evidence="7">
    <location>
        <begin position="195"/>
        <end position="213"/>
    </location>
</feature>
<evidence type="ECO:0000256" key="6">
    <source>
        <dbReference type="PROSITE-ProRule" id="PRU00703"/>
    </source>
</evidence>
<keyword evidence="5 7" id="KW-0472">Membrane</keyword>
<dbReference type="Gene3D" id="1.20.1250.20">
    <property type="entry name" value="MFS general substrate transporter like domains"/>
    <property type="match status" value="2"/>
</dbReference>
<feature type="domain" description="CBS" evidence="9">
    <location>
        <begin position="590"/>
        <end position="645"/>
    </location>
</feature>
<dbReference type="SUPFAM" id="SSF54631">
    <property type="entry name" value="CBS-domain pair"/>
    <property type="match status" value="1"/>
</dbReference>
<evidence type="ECO:0000256" key="4">
    <source>
        <dbReference type="ARBA" id="ARBA00022989"/>
    </source>
</evidence>
<evidence type="ECO:0000259" key="9">
    <source>
        <dbReference type="PROSITE" id="PS51371"/>
    </source>
</evidence>
<dbReference type="PANTHER" id="PTHR42718">
    <property type="entry name" value="MAJOR FACILITATOR SUPERFAMILY MULTIDRUG TRANSPORTER MFSC"/>
    <property type="match status" value="1"/>
</dbReference>
<dbReference type="PATRIC" id="fig|742818.3.peg.605"/>
<feature type="transmembrane region" description="Helical" evidence="7">
    <location>
        <begin position="258"/>
        <end position="283"/>
    </location>
</feature>
<feature type="transmembrane region" description="Helical" evidence="7">
    <location>
        <begin position="429"/>
        <end position="452"/>
    </location>
</feature>
<dbReference type="Gene3D" id="3.10.580.10">
    <property type="entry name" value="CBS-domain"/>
    <property type="match status" value="1"/>
</dbReference>
<gene>
    <name evidence="10" type="ORF">HMPREF9451_00556</name>
</gene>
<dbReference type="PROSITE" id="PS50850">
    <property type="entry name" value="MFS"/>
    <property type="match status" value="1"/>
</dbReference>
<feature type="transmembrane region" description="Helical" evidence="7">
    <location>
        <begin position="43"/>
        <end position="67"/>
    </location>
</feature>
<evidence type="ECO:0000256" key="3">
    <source>
        <dbReference type="ARBA" id="ARBA00022692"/>
    </source>
</evidence>
<organism evidence="10 11">
    <name type="scientific">Slackia piriformis YIT 12062</name>
    <dbReference type="NCBI Taxonomy" id="742818"/>
    <lineage>
        <taxon>Bacteria</taxon>
        <taxon>Bacillati</taxon>
        <taxon>Actinomycetota</taxon>
        <taxon>Coriobacteriia</taxon>
        <taxon>Eggerthellales</taxon>
        <taxon>Eggerthellaceae</taxon>
        <taxon>Slackia</taxon>
    </lineage>
</organism>
<feature type="transmembrane region" description="Helical" evidence="7">
    <location>
        <begin position="74"/>
        <end position="94"/>
    </location>
</feature>
<keyword evidence="3 7" id="KW-0812">Transmembrane</keyword>
<feature type="transmembrane region" description="Helical" evidence="7">
    <location>
        <begin position="348"/>
        <end position="366"/>
    </location>
</feature>
<dbReference type="Pfam" id="PF00571">
    <property type="entry name" value="CBS"/>
    <property type="match status" value="2"/>
</dbReference>
<keyword evidence="6" id="KW-0129">CBS domain</keyword>
<dbReference type="RefSeq" id="WP_009138785.1">
    <property type="nucleotide sequence ID" value="NZ_JH815198.1"/>
</dbReference>
<keyword evidence="4 7" id="KW-1133">Transmembrane helix</keyword>
<feature type="transmembrane region" description="Helical" evidence="7">
    <location>
        <begin position="219"/>
        <end position="238"/>
    </location>
</feature>
<dbReference type="OrthoDB" id="9812221at2"/>
<dbReference type="GO" id="GO:0022857">
    <property type="term" value="F:transmembrane transporter activity"/>
    <property type="evidence" value="ECO:0007669"/>
    <property type="project" value="InterPro"/>
</dbReference>
<dbReference type="InterPro" id="IPR011701">
    <property type="entry name" value="MFS"/>
</dbReference>
<evidence type="ECO:0000256" key="1">
    <source>
        <dbReference type="ARBA" id="ARBA00004651"/>
    </source>
</evidence>
<dbReference type="PANTHER" id="PTHR42718:SF9">
    <property type="entry name" value="MAJOR FACILITATOR SUPERFAMILY MULTIDRUG TRANSPORTER MFSC"/>
    <property type="match status" value="1"/>
</dbReference>
<dbReference type="AlphaFoldDB" id="K0YKU1"/>
<feature type="transmembrane region" description="Helical" evidence="7">
    <location>
        <begin position="289"/>
        <end position="312"/>
    </location>
</feature>
<dbReference type="InParanoid" id="K0YKU1"/>
<reference evidence="10 11" key="1">
    <citation type="submission" date="2012-08" db="EMBL/GenBank/DDBJ databases">
        <title>The Genome Sequence of Slackia piriformis YIT 12062.</title>
        <authorList>
            <consortium name="The Broad Institute Genome Sequencing Platform"/>
            <person name="Earl A."/>
            <person name="Ward D."/>
            <person name="Feldgarden M."/>
            <person name="Gevers D."/>
            <person name="Morotomi M."/>
            <person name="Walker B."/>
            <person name="Young S.K."/>
            <person name="Zeng Q."/>
            <person name="Gargeya S."/>
            <person name="Fitzgerald M."/>
            <person name="Haas B."/>
            <person name="Abouelleil A."/>
            <person name="Alvarado L."/>
            <person name="Arachchi H.M."/>
            <person name="Berlin A.M."/>
            <person name="Chapman S.B."/>
            <person name="Goldberg J."/>
            <person name="Griggs A."/>
            <person name="Gujja S."/>
            <person name="Hansen M."/>
            <person name="Howarth C."/>
            <person name="Imamovic A."/>
            <person name="Larimer J."/>
            <person name="McCowen C."/>
            <person name="Montmayeur A."/>
            <person name="Murphy C."/>
            <person name="Neiman D."/>
            <person name="Pearson M."/>
            <person name="Priest M."/>
            <person name="Roberts A."/>
            <person name="Saif S."/>
            <person name="Shea T."/>
            <person name="Sisk P."/>
            <person name="Sykes S."/>
            <person name="Wortman J."/>
            <person name="Nusbaum C."/>
            <person name="Birren B."/>
        </authorList>
    </citation>
    <scope>NUCLEOTIDE SEQUENCE [LARGE SCALE GENOMIC DNA]</scope>
    <source>
        <strain evidence="10 11">YIT 12062</strain>
    </source>
</reference>
<comment type="subcellular location">
    <subcellularLocation>
        <location evidence="1">Cell membrane</location>
        <topology evidence="1">Multi-pass membrane protein</topology>
    </subcellularLocation>
</comment>
<feature type="transmembrane region" description="Helical" evidence="7">
    <location>
        <begin position="386"/>
        <end position="409"/>
    </location>
</feature>
<sequence>MQGKPLVMLLAVLYGSAFLAGFNENLVNMALLSIMGEYGVDSITAQWLVTGYMIVATIVVTCMAFFYRRFKLRTLFFSASALSFAGSILGFLAPNFTLLLIARLIQAIGTGIFIPMMMNTILAVTPKNKLGTFMSIGSCMITFGPAFAPVICGGIVTALGWHNVFLVPAIAMAILAVLGFFFVKNLDTSPAHLDMPSVALSSVGLFALSFGLAELTITPLVALASLAAAVLCVVVFILRQLRCAHPLIDLAPAKSITFWPTLVLVTITMMSTFSMSVLLPLYFEGALGTTAFLAGVIMLAPVLANTFITLLGGRIMDKRGEWPLLPAGFAIATVGFAIMAIGAPSLSLAAMLAGSILAFSGIGLVFSPSQTAGLRTLPPEQHPFGVALSTTFVQIAACIGPSLYTGILASAQSNALADGANAQIATAQGFSNAMVVATLVAFLGFAVAFVYARAAKKRSQAEMHSKHVAMRAKKEESGHAHQGAAASKPSAGMVSEELADIVEAIPYTLPADASVAFAMEQFAERNVSGMPVVDEHGRGVGYLSDGDIIRYLADKHPLFMNTYSLIALADGSTFDDRLRELLSLPVKTVATDKLIALPYDATLQDACTLLAQHKLKKVPIVRNGAIVGTVNRSAIIRYAMERAAGVMPRP</sequence>
<dbReference type="GO" id="GO:0005886">
    <property type="term" value="C:plasma membrane"/>
    <property type="evidence" value="ECO:0007669"/>
    <property type="project" value="UniProtKB-SubCell"/>
</dbReference>
<dbReference type="eggNOG" id="COG0517">
    <property type="taxonomic scope" value="Bacteria"/>
</dbReference>
<dbReference type="EMBL" id="ADMD01000002">
    <property type="protein sequence ID" value="EJZ84247.1"/>
    <property type="molecule type" value="Genomic_DNA"/>
</dbReference>
<keyword evidence="2" id="KW-0813">Transport</keyword>
<dbReference type="SUPFAM" id="SSF103473">
    <property type="entry name" value="MFS general substrate transporter"/>
    <property type="match status" value="1"/>
</dbReference>